<dbReference type="AlphaFoldDB" id="A0A6A6UIW1"/>
<proteinExistence type="predicted"/>
<sequence length="80" mass="9097">MIDTPIALSLECIALGLGWERTAHVGVEGRVAFVISAGCCYVIWRVDIRVLTLTLLLCFYCHLRILFSLLISWFFFTTEV</sequence>
<feature type="transmembrane region" description="Helical" evidence="1">
    <location>
        <begin position="51"/>
        <end position="76"/>
    </location>
</feature>
<evidence type="ECO:0000256" key="1">
    <source>
        <dbReference type="SAM" id="Phobius"/>
    </source>
</evidence>
<keyword evidence="1" id="KW-1133">Transmembrane helix</keyword>
<dbReference type="Proteomes" id="UP000799302">
    <property type="component" value="Unassembled WGS sequence"/>
</dbReference>
<name>A0A6A6UIW1_9PEZI</name>
<reference evidence="2" key="1">
    <citation type="journal article" date="2020" name="Stud. Mycol.">
        <title>101 Dothideomycetes genomes: a test case for predicting lifestyles and emergence of pathogens.</title>
        <authorList>
            <person name="Haridas S."/>
            <person name="Albert R."/>
            <person name="Binder M."/>
            <person name="Bloem J."/>
            <person name="Labutti K."/>
            <person name="Salamov A."/>
            <person name="Andreopoulos B."/>
            <person name="Baker S."/>
            <person name="Barry K."/>
            <person name="Bills G."/>
            <person name="Bluhm B."/>
            <person name="Cannon C."/>
            <person name="Castanera R."/>
            <person name="Culley D."/>
            <person name="Daum C."/>
            <person name="Ezra D."/>
            <person name="Gonzalez J."/>
            <person name="Henrissat B."/>
            <person name="Kuo A."/>
            <person name="Liang C."/>
            <person name="Lipzen A."/>
            <person name="Lutzoni F."/>
            <person name="Magnuson J."/>
            <person name="Mondo S."/>
            <person name="Nolan M."/>
            <person name="Ohm R."/>
            <person name="Pangilinan J."/>
            <person name="Park H.-J."/>
            <person name="Ramirez L."/>
            <person name="Alfaro M."/>
            <person name="Sun H."/>
            <person name="Tritt A."/>
            <person name="Yoshinaga Y."/>
            <person name="Zwiers L.-H."/>
            <person name="Turgeon B."/>
            <person name="Goodwin S."/>
            <person name="Spatafora J."/>
            <person name="Crous P."/>
            <person name="Grigoriev I."/>
        </authorList>
    </citation>
    <scope>NUCLEOTIDE SEQUENCE</scope>
    <source>
        <strain evidence="2">CBS 115976</strain>
    </source>
</reference>
<evidence type="ECO:0000313" key="3">
    <source>
        <dbReference type="Proteomes" id="UP000799302"/>
    </source>
</evidence>
<accession>A0A6A6UIW1</accession>
<evidence type="ECO:0000313" key="2">
    <source>
        <dbReference type="EMBL" id="KAF2671008.1"/>
    </source>
</evidence>
<keyword evidence="1" id="KW-0812">Transmembrane</keyword>
<gene>
    <name evidence="2" type="ORF">BT63DRAFT_205744</name>
</gene>
<organism evidence="2 3">
    <name type="scientific">Microthyrium microscopicum</name>
    <dbReference type="NCBI Taxonomy" id="703497"/>
    <lineage>
        <taxon>Eukaryota</taxon>
        <taxon>Fungi</taxon>
        <taxon>Dikarya</taxon>
        <taxon>Ascomycota</taxon>
        <taxon>Pezizomycotina</taxon>
        <taxon>Dothideomycetes</taxon>
        <taxon>Dothideomycetes incertae sedis</taxon>
        <taxon>Microthyriales</taxon>
        <taxon>Microthyriaceae</taxon>
        <taxon>Microthyrium</taxon>
    </lineage>
</organism>
<dbReference type="EMBL" id="MU004233">
    <property type="protein sequence ID" value="KAF2671008.1"/>
    <property type="molecule type" value="Genomic_DNA"/>
</dbReference>
<protein>
    <submittedName>
        <fullName evidence="2">Uncharacterized protein</fullName>
    </submittedName>
</protein>
<keyword evidence="3" id="KW-1185">Reference proteome</keyword>
<keyword evidence="1" id="KW-0472">Membrane</keyword>